<dbReference type="Proteomes" id="UP000615026">
    <property type="component" value="Unassembled WGS sequence"/>
</dbReference>
<accession>A0A928X2P0</accession>
<evidence type="ECO:0000313" key="2">
    <source>
        <dbReference type="Proteomes" id="UP000615026"/>
    </source>
</evidence>
<proteinExistence type="predicted"/>
<dbReference type="PANTHER" id="PTHR10704">
    <property type="entry name" value="CARBOHYDRATE SULFOTRANSFERASE"/>
    <property type="match status" value="1"/>
</dbReference>
<dbReference type="GO" id="GO:0006790">
    <property type="term" value="P:sulfur compound metabolic process"/>
    <property type="evidence" value="ECO:0007669"/>
    <property type="project" value="TreeGrafter"/>
</dbReference>
<sequence length="318" mass="36679">MQPMTGILSNNRISVPARWSSVPTWARKTASADRRYYQPQTRPVSLDRLWHLAVPNLRSPVFVVGSPRSGTTFLGSCIGKLPEISYHFEPVATKAAARYVYNQEWDFSKAKGVYQRVYAWLMRLYADGDLRFADKTPRNCFVIDFLHQAFPDAQFIHIIRDGRDAALSHSKKPWMQAAQAKSAKHEPGGYRYGPYARFWVEADRVAQFESTSDIHRCIWAWRRHTESALQAASQLSKQQYHELRYEHLVTDPNAEAERLLNFLGITAQTSRQRFYQAMSQARPDSVGMWKKELSTEQLRQIEQEAGPLLQTLNYASYV</sequence>
<reference evidence="1" key="1">
    <citation type="submission" date="2020-10" db="EMBL/GenBank/DDBJ databases">
        <authorList>
            <person name="Castelo-Branco R."/>
            <person name="Eusebio N."/>
            <person name="Adriana R."/>
            <person name="Vieira A."/>
            <person name="Brugerolle De Fraissinette N."/>
            <person name="Rezende De Castro R."/>
            <person name="Schneider M.P."/>
            <person name="Vasconcelos V."/>
            <person name="Leao P.N."/>
        </authorList>
    </citation>
    <scope>NUCLEOTIDE SEQUENCE</scope>
    <source>
        <strain evidence="1">LEGE 11479</strain>
    </source>
</reference>
<name>A0A928X2P0_LEPEC</name>
<dbReference type="GO" id="GO:0001517">
    <property type="term" value="F:N-acetylglucosamine 6-O-sulfotransferase activity"/>
    <property type="evidence" value="ECO:0007669"/>
    <property type="project" value="TreeGrafter"/>
</dbReference>
<protein>
    <submittedName>
        <fullName evidence="1">Sulfotransferase</fullName>
    </submittedName>
</protein>
<dbReference type="InterPro" id="IPR051135">
    <property type="entry name" value="Gal/GlcNAc/GalNAc_ST"/>
</dbReference>
<dbReference type="EMBL" id="JADEXP010000034">
    <property type="protein sequence ID" value="MBE9066256.1"/>
    <property type="molecule type" value="Genomic_DNA"/>
</dbReference>
<dbReference type="AlphaFoldDB" id="A0A928X2P0"/>
<dbReference type="PANTHER" id="PTHR10704:SF44">
    <property type="entry name" value="LD35051P-RELATED"/>
    <property type="match status" value="1"/>
</dbReference>
<dbReference type="InterPro" id="IPR027417">
    <property type="entry name" value="P-loop_NTPase"/>
</dbReference>
<gene>
    <name evidence="1" type="ORF">IQ260_06285</name>
</gene>
<dbReference type="GO" id="GO:0006044">
    <property type="term" value="P:N-acetylglucosamine metabolic process"/>
    <property type="evidence" value="ECO:0007669"/>
    <property type="project" value="TreeGrafter"/>
</dbReference>
<organism evidence="1 2">
    <name type="scientific">Leptolyngbya cf. ectocarpi LEGE 11479</name>
    <dbReference type="NCBI Taxonomy" id="1828722"/>
    <lineage>
        <taxon>Bacteria</taxon>
        <taxon>Bacillati</taxon>
        <taxon>Cyanobacteriota</taxon>
        <taxon>Cyanophyceae</taxon>
        <taxon>Leptolyngbyales</taxon>
        <taxon>Leptolyngbyaceae</taxon>
        <taxon>Leptolyngbya group</taxon>
        <taxon>Leptolyngbya</taxon>
    </lineage>
</organism>
<dbReference type="Gene3D" id="3.40.50.300">
    <property type="entry name" value="P-loop containing nucleotide triphosphate hydrolases"/>
    <property type="match status" value="1"/>
</dbReference>
<dbReference type="SUPFAM" id="SSF52540">
    <property type="entry name" value="P-loop containing nucleoside triphosphate hydrolases"/>
    <property type="match status" value="1"/>
</dbReference>
<keyword evidence="2" id="KW-1185">Reference proteome</keyword>
<dbReference type="Pfam" id="PF13469">
    <property type="entry name" value="Sulfotransfer_3"/>
    <property type="match status" value="1"/>
</dbReference>
<evidence type="ECO:0000313" key="1">
    <source>
        <dbReference type="EMBL" id="MBE9066256.1"/>
    </source>
</evidence>
<comment type="caution">
    <text evidence="1">The sequence shown here is derived from an EMBL/GenBank/DDBJ whole genome shotgun (WGS) entry which is preliminary data.</text>
</comment>